<dbReference type="GO" id="GO:0005829">
    <property type="term" value="C:cytosol"/>
    <property type="evidence" value="ECO:0007669"/>
    <property type="project" value="TreeGrafter"/>
</dbReference>
<feature type="region of interest" description="Disordered" evidence="10">
    <location>
        <begin position="988"/>
        <end position="1007"/>
    </location>
</feature>
<feature type="compositionally biased region" description="Polar residues" evidence="10">
    <location>
        <begin position="704"/>
        <end position="719"/>
    </location>
</feature>
<evidence type="ECO:0000256" key="2">
    <source>
        <dbReference type="ARBA" id="ARBA00004496"/>
    </source>
</evidence>
<dbReference type="InterPro" id="IPR043153">
    <property type="entry name" value="DENN_C"/>
</dbReference>
<dbReference type="Pfam" id="PF02141">
    <property type="entry name" value="DENN"/>
    <property type="match status" value="1"/>
</dbReference>
<dbReference type="InterPro" id="IPR001194">
    <property type="entry name" value="cDENN_dom"/>
</dbReference>
<dbReference type="FunFam" id="3.40.50.11500:FF:000002">
    <property type="entry name" value="MAP kinase-activating death domain protein-like Protein"/>
    <property type="match status" value="1"/>
</dbReference>
<reference evidence="12" key="1">
    <citation type="submission" date="2021-01" db="UniProtKB">
        <authorList>
            <consortium name="EnsemblMetazoa"/>
        </authorList>
    </citation>
    <scope>IDENTIFICATION</scope>
</reference>
<dbReference type="GO" id="GO:0042981">
    <property type="term" value="P:regulation of apoptotic process"/>
    <property type="evidence" value="ECO:0007669"/>
    <property type="project" value="TreeGrafter"/>
</dbReference>
<dbReference type="OrthoDB" id="6019893at2759"/>
<evidence type="ECO:0000256" key="7">
    <source>
        <dbReference type="ARBA" id="ARBA00022658"/>
    </source>
</evidence>
<evidence type="ECO:0000256" key="9">
    <source>
        <dbReference type="ARBA" id="ARBA00023136"/>
    </source>
</evidence>
<dbReference type="GO" id="GO:0005085">
    <property type="term" value="F:guanyl-nucleotide exchange factor activity"/>
    <property type="evidence" value="ECO:0007669"/>
    <property type="project" value="UniProtKB-KW"/>
</dbReference>
<feature type="compositionally biased region" description="Basic and acidic residues" evidence="10">
    <location>
        <begin position="462"/>
        <end position="471"/>
    </location>
</feature>
<evidence type="ECO:0000313" key="13">
    <source>
        <dbReference type="Proteomes" id="UP000594262"/>
    </source>
</evidence>
<protein>
    <recommendedName>
        <fullName evidence="4">MAP kinase-activating death domain protein</fullName>
    </recommendedName>
</protein>
<dbReference type="SMART" id="SM00800">
    <property type="entry name" value="uDENN"/>
    <property type="match status" value="1"/>
</dbReference>
<dbReference type="InterPro" id="IPR056574">
    <property type="entry name" value="Death_MADD"/>
</dbReference>
<feature type="domain" description="UDENN" evidence="11">
    <location>
        <begin position="6"/>
        <end position="564"/>
    </location>
</feature>
<proteinExistence type="inferred from homology"/>
<dbReference type="PROSITE" id="PS50211">
    <property type="entry name" value="DENN"/>
    <property type="match status" value="1"/>
</dbReference>
<dbReference type="InterPro" id="IPR005112">
    <property type="entry name" value="dDENN_dom"/>
</dbReference>
<evidence type="ECO:0000256" key="6">
    <source>
        <dbReference type="ARBA" id="ARBA00022490"/>
    </source>
</evidence>
<dbReference type="Pfam" id="PF23629">
    <property type="entry name" value="Death_MADD"/>
    <property type="match status" value="1"/>
</dbReference>
<dbReference type="GO" id="GO:0006915">
    <property type="term" value="P:apoptotic process"/>
    <property type="evidence" value="ECO:0007669"/>
    <property type="project" value="UniProtKB-KW"/>
</dbReference>
<dbReference type="GO" id="GO:0005886">
    <property type="term" value="C:plasma membrane"/>
    <property type="evidence" value="ECO:0007669"/>
    <property type="project" value="UniProtKB-SubCell"/>
</dbReference>
<dbReference type="InterPro" id="IPR039980">
    <property type="entry name" value="MADD"/>
</dbReference>
<evidence type="ECO:0000256" key="1">
    <source>
        <dbReference type="ARBA" id="ARBA00004236"/>
    </source>
</evidence>
<evidence type="ECO:0000313" key="12">
    <source>
        <dbReference type="EnsemblMetazoa" id="CLYHEMP008576.1"/>
    </source>
</evidence>
<keyword evidence="6" id="KW-0963">Cytoplasm</keyword>
<sequence>MARLVEYVAVVGLKRPTVDSTQSPELLRKYPETDHKDFPLPPDVIFFCQPEGCATASKPFSIRQMNSFVFTLTDKETGITRYGICCNFFRPCLGDIPKNKNRLDKRLSTSSNGSASSVDDSASNPDTGVVRRTNSKKRLCRTHSTPVNPERAQKNLHKNSVLCYSLTSVCIISSYPFFSTFRECLFVFRKLVDSRCAQKNLGPLWSKESFAFFDSNQNIGQSLPLLECRNWSLFCDNSLLNSQQLKSELLEIDDWIRNFLKIPLPIAGVNRVEVELLPRHIQPPLTFALPEKSRFSFLDFPIHLPLELLGIETCLKILTCIMLEHKVVLQSSDYNALSISVMALTSMLYPLEYMFPIIPLLPTCMKNAEQLLLAPTPYVIGIPSSFFALKTNFEVPTDVLIVDLDTNKMSVPLQMDEIPNLPEPEGTTLRNQLRKCLSHMSLSSPPVDLYNNKPPAPTSRLQTEHPDDDKSSQSLYGNDMDSVDIAVRSALVKFFCSPNILSNFTKHTRVLRLYPRPVVAFLKDVFISSRSEESSYIRALVDTQAVEFFAEYMVNPDNTVFRKVQNGILDPRIIGDKPKWYSHYVQPLFFQVHNPHSRLGCDLYEDSDDSESDSGQIPSTIEEEGSMLEDDEDGNDDNVHDCDNCSCCTTSDDTDDTSDDEIFDQAHDSASMFDCSYSGTPHPEIGLPNSVITMPAYRSEEDVSNSAPQSRKASLNSKDSGGGASIDSTPTDSPSSERAPVKLRNFFGSIRPKLQSRLSIDSNSSVVSMTSMQSFNTDLSSPQTHLYKAQSISAIQKSPLDRTIMEGFESLRGASQSVYNSENQQMITEVVGYVKNGDGIGWLSQKKLRKILNHEQLRQYLINQMDIDRRYSANTLLDIHISRGVYRGYMELLKLIIEGYEYSTQWKGLAGLASVFDFLEVTHRYFCGKRYKDDGTMENSEELASPIVGEKAVVNGKGERTHRLQGAANEVNSTDSLHFHRDEDLIEVPEMHHSSSSTPKAKKSPDLRKKTLLNDMKEMKVQDQNLYLVCKSNSSGKKRFYKNELHETVLESAGKGVTGTGRRYLYEGIVRNRSTMWDNLDFWEQSFLDAVAVEREAAGLDLNPSELIARYKALSPKERKILEEDEDELLGILLHNMIGYMVCMGVTEKNIKFKVRRLLAKAHIGIAQSQRVDKLLSNLTGVTGNDIDLLVPRSKRIKIQNFVVHLGDTQSGLMFFLEVREDCLVLKSTQGNVIERWWYENVVNLSCSPKTKVLCVWIRTGEETDLQKICTKKCKALYDSIKDSMKKAAERLNKEGAGINLVNDYKVVDTISGDQGILKVSLEGVSVVFVERKLCVDVKQLKNCCAKQHTLIVEEYVPHNQSVVKHQFFSEEANEICYAILCLFSYIAAAKNTSHSSSGGTISSGHNSDQ</sequence>
<dbReference type="InterPro" id="IPR057469">
    <property type="entry name" value="PH_MADD"/>
</dbReference>
<keyword evidence="5" id="KW-1003">Cell membrane</keyword>
<dbReference type="InterPro" id="IPR005113">
    <property type="entry name" value="uDENN_dom"/>
</dbReference>
<keyword evidence="9" id="KW-0472">Membrane</keyword>
<organism evidence="12 13">
    <name type="scientific">Clytia hemisphaerica</name>
    <dbReference type="NCBI Taxonomy" id="252671"/>
    <lineage>
        <taxon>Eukaryota</taxon>
        <taxon>Metazoa</taxon>
        <taxon>Cnidaria</taxon>
        <taxon>Hydrozoa</taxon>
        <taxon>Hydroidolina</taxon>
        <taxon>Leptothecata</taxon>
        <taxon>Obeliida</taxon>
        <taxon>Clytiidae</taxon>
        <taxon>Clytia</taxon>
    </lineage>
</organism>
<evidence type="ECO:0000256" key="3">
    <source>
        <dbReference type="ARBA" id="ARBA00005978"/>
    </source>
</evidence>
<keyword evidence="8" id="KW-0053">Apoptosis</keyword>
<keyword evidence="13" id="KW-1185">Reference proteome</keyword>
<accession>A0A7M5V2R3</accession>
<feature type="region of interest" description="Disordered" evidence="10">
    <location>
        <begin position="699"/>
        <end position="739"/>
    </location>
</feature>
<dbReference type="InterPro" id="IPR037516">
    <property type="entry name" value="Tripartite_DENN"/>
</dbReference>
<keyword evidence="7" id="KW-0344">Guanine-nucleotide releasing factor</keyword>
<comment type="similarity">
    <text evidence="3">Belongs to the MADD family.</text>
</comment>
<evidence type="ECO:0000259" key="11">
    <source>
        <dbReference type="PROSITE" id="PS50211"/>
    </source>
</evidence>
<dbReference type="PANTHER" id="PTHR13008">
    <property type="entry name" value="MAP-KINASE ACTIVATING DEATH DOMAIN PROTEIN MADD /DENN/AEX-3 C.ELEGANS"/>
    <property type="match status" value="1"/>
</dbReference>
<comment type="subcellular location">
    <subcellularLocation>
        <location evidence="1">Cell membrane</location>
    </subcellularLocation>
    <subcellularLocation>
        <location evidence="2">Cytoplasm</location>
    </subcellularLocation>
</comment>
<dbReference type="GO" id="GO:0032483">
    <property type="term" value="P:regulation of Rab protein signal transduction"/>
    <property type="evidence" value="ECO:0007669"/>
    <property type="project" value="TreeGrafter"/>
</dbReference>
<dbReference type="Pfam" id="PF25328">
    <property type="entry name" value="PH_MADD"/>
    <property type="match status" value="1"/>
</dbReference>
<evidence type="ECO:0000256" key="8">
    <source>
        <dbReference type="ARBA" id="ARBA00022703"/>
    </source>
</evidence>
<dbReference type="RefSeq" id="XP_066917610.1">
    <property type="nucleotide sequence ID" value="XM_067061509.1"/>
</dbReference>
<dbReference type="EnsemblMetazoa" id="CLYHEMT008576.1">
    <property type="protein sequence ID" value="CLYHEMP008576.1"/>
    <property type="gene ID" value="CLYHEMG008576"/>
</dbReference>
<name>A0A7M5V2R3_9CNID</name>
<feature type="compositionally biased region" description="Low complexity" evidence="10">
    <location>
        <begin position="108"/>
        <end position="124"/>
    </location>
</feature>
<dbReference type="Proteomes" id="UP000594262">
    <property type="component" value="Unplaced"/>
</dbReference>
<dbReference type="Gene3D" id="3.30.450.200">
    <property type="match status" value="1"/>
</dbReference>
<dbReference type="Pfam" id="PF03456">
    <property type="entry name" value="uDENN"/>
    <property type="match status" value="1"/>
</dbReference>
<dbReference type="Gene3D" id="3.40.50.11500">
    <property type="match status" value="1"/>
</dbReference>
<evidence type="ECO:0000256" key="10">
    <source>
        <dbReference type="SAM" id="MobiDB-lite"/>
    </source>
</evidence>
<dbReference type="SMART" id="SM00799">
    <property type="entry name" value="DENN"/>
    <property type="match status" value="1"/>
</dbReference>
<dbReference type="SMART" id="SM00801">
    <property type="entry name" value="dDENN"/>
    <property type="match status" value="1"/>
</dbReference>
<dbReference type="PANTHER" id="PTHR13008:SF7">
    <property type="entry name" value="MAP KINASE-ACTIVATING DEATH DOMAIN PROTEIN"/>
    <property type="match status" value="1"/>
</dbReference>
<evidence type="ECO:0000256" key="4">
    <source>
        <dbReference type="ARBA" id="ARBA00017868"/>
    </source>
</evidence>
<feature type="region of interest" description="Disordered" evidence="10">
    <location>
        <begin position="104"/>
        <end position="130"/>
    </location>
</feature>
<feature type="compositionally biased region" description="Low complexity" evidence="10">
    <location>
        <begin position="727"/>
        <end position="736"/>
    </location>
</feature>
<feature type="region of interest" description="Disordered" evidence="10">
    <location>
        <begin position="444"/>
        <end position="476"/>
    </location>
</feature>
<dbReference type="GeneID" id="136804978"/>
<evidence type="ECO:0000256" key="5">
    <source>
        <dbReference type="ARBA" id="ARBA00022475"/>
    </source>
</evidence>